<gene>
    <name evidence="2" type="ORF">LTR09_010668</name>
</gene>
<evidence type="ECO:0000313" key="2">
    <source>
        <dbReference type="EMBL" id="KAK3047993.1"/>
    </source>
</evidence>
<reference evidence="2" key="1">
    <citation type="submission" date="2023-04" db="EMBL/GenBank/DDBJ databases">
        <title>Black Yeasts Isolated from many extreme environments.</title>
        <authorList>
            <person name="Coleine C."/>
            <person name="Stajich J.E."/>
            <person name="Selbmann L."/>
        </authorList>
    </citation>
    <scope>NUCLEOTIDE SEQUENCE</scope>
    <source>
        <strain evidence="2">CCFEE 5312</strain>
    </source>
</reference>
<dbReference type="AlphaFoldDB" id="A0AAJ0DD92"/>
<keyword evidence="3" id="KW-1185">Reference proteome</keyword>
<dbReference type="EMBL" id="JAWDJX010000054">
    <property type="protein sequence ID" value="KAK3047993.1"/>
    <property type="molecule type" value="Genomic_DNA"/>
</dbReference>
<organism evidence="2 3">
    <name type="scientific">Extremus antarcticus</name>
    <dbReference type="NCBI Taxonomy" id="702011"/>
    <lineage>
        <taxon>Eukaryota</taxon>
        <taxon>Fungi</taxon>
        <taxon>Dikarya</taxon>
        <taxon>Ascomycota</taxon>
        <taxon>Pezizomycotina</taxon>
        <taxon>Dothideomycetes</taxon>
        <taxon>Dothideomycetidae</taxon>
        <taxon>Mycosphaerellales</taxon>
        <taxon>Extremaceae</taxon>
        <taxon>Extremus</taxon>
    </lineage>
</organism>
<proteinExistence type="predicted"/>
<feature type="transmembrane region" description="Helical" evidence="1">
    <location>
        <begin position="26"/>
        <end position="46"/>
    </location>
</feature>
<keyword evidence="1" id="KW-0472">Membrane</keyword>
<dbReference type="Proteomes" id="UP001271007">
    <property type="component" value="Unassembled WGS sequence"/>
</dbReference>
<evidence type="ECO:0000256" key="1">
    <source>
        <dbReference type="SAM" id="Phobius"/>
    </source>
</evidence>
<accession>A0AAJ0DD92</accession>
<keyword evidence="1" id="KW-0812">Transmembrane</keyword>
<keyword evidence="1" id="KW-1133">Transmembrane helix</keyword>
<comment type="caution">
    <text evidence="2">The sequence shown here is derived from an EMBL/GenBank/DDBJ whole genome shotgun (WGS) entry which is preliminary data.</text>
</comment>
<name>A0AAJ0DD92_9PEZI</name>
<evidence type="ECO:0000313" key="3">
    <source>
        <dbReference type="Proteomes" id="UP001271007"/>
    </source>
</evidence>
<protein>
    <submittedName>
        <fullName evidence="2">Uncharacterized protein</fullName>
    </submittedName>
</protein>
<sequence length="84" mass="9497">MGLSALFNLLVLRAMPKKQKSGSHVIFFVIDALLACFLMVMLSPTWHDLVSNNRAYTRTWALGYNRYQMVILGTYGTVTVLTNL</sequence>